<feature type="non-terminal residue" evidence="1">
    <location>
        <position position="63"/>
    </location>
</feature>
<evidence type="ECO:0000313" key="1">
    <source>
        <dbReference type="EMBL" id="CAI2200980.1"/>
    </source>
</evidence>
<dbReference type="OrthoDB" id="2445631at2759"/>
<dbReference type="Proteomes" id="UP001153678">
    <property type="component" value="Unassembled WGS sequence"/>
</dbReference>
<accession>A0A9W4TBJ2</accession>
<reference evidence="1" key="1">
    <citation type="submission" date="2022-08" db="EMBL/GenBank/DDBJ databases">
        <authorList>
            <person name="Kallberg Y."/>
            <person name="Tangrot J."/>
            <person name="Rosling A."/>
        </authorList>
    </citation>
    <scope>NUCLEOTIDE SEQUENCE</scope>
    <source>
        <strain evidence="1">Wild A</strain>
    </source>
</reference>
<organism evidence="1 2">
    <name type="scientific">Funneliformis geosporum</name>
    <dbReference type="NCBI Taxonomy" id="1117311"/>
    <lineage>
        <taxon>Eukaryota</taxon>
        <taxon>Fungi</taxon>
        <taxon>Fungi incertae sedis</taxon>
        <taxon>Mucoromycota</taxon>
        <taxon>Glomeromycotina</taxon>
        <taxon>Glomeromycetes</taxon>
        <taxon>Glomerales</taxon>
        <taxon>Glomeraceae</taxon>
        <taxon>Funneliformis</taxon>
    </lineage>
</organism>
<proteinExistence type="predicted"/>
<sequence length="63" mass="7360">KCKYCQFNWTCSNPNELEEHLANNCQKVPQYVSSFYIDLQNIMDWFKPETILPSKIASITCAL</sequence>
<keyword evidence="2" id="KW-1185">Reference proteome</keyword>
<protein>
    <submittedName>
        <fullName evidence="1">12056_t:CDS:1</fullName>
    </submittedName>
</protein>
<gene>
    <name evidence="1" type="ORF">FWILDA_LOCUS19838</name>
</gene>
<dbReference type="AlphaFoldDB" id="A0A9W4TBJ2"/>
<feature type="non-terminal residue" evidence="1">
    <location>
        <position position="1"/>
    </location>
</feature>
<dbReference type="EMBL" id="CAMKVN010026072">
    <property type="protein sequence ID" value="CAI2200980.1"/>
    <property type="molecule type" value="Genomic_DNA"/>
</dbReference>
<name>A0A9W4TBJ2_9GLOM</name>
<evidence type="ECO:0000313" key="2">
    <source>
        <dbReference type="Proteomes" id="UP001153678"/>
    </source>
</evidence>
<comment type="caution">
    <text evidence="1">The sequence shown here is derived from an EMBL/GenBank/DDBJ whole genome shotgun (WGS) entry which is preliminary data.</text>
</comment>